<proteinExistence type="predicted"/>
<dbReference type="EMBL" id="FOHT01000013">
    <property type="protein sequence ID" value="SET45996.1"/>
    <property type="molecule type" value="Genomic_DNA"/>
</dbReference>
<dbReference type="Proteomes" id="UP000181981">
    <property type="component" value="Unassembled WGS sequence"/>
</dbReference>
<dbReference type="RefSeq" id="WP_157470824.1">
    <property type="nucleotide sequence ID" value="NZ_FOHT01000013.1"/>
</dbReference>
<name>A0A1I0EKM5_9BACT</name>
<protein>
    <submittedName>
        <fullName evidence="1">Uncharacterized protein</fullName>
    </submittedName>
</protein>
<organism evidence="1 2">
    <name type="scientific">Draconibacterium orientale</name>
    <dbReference type="NCBI Taxonomy" id="1168034"/>
    <lineage>
        <taxon>Bacteria</taxon>
        <taxon>Pseudomonadati</taxon>
        <taxon>Bacteroidota</taxon>
        <taxon>Bacteroidia</taxon>
        <taxon>Marinilabiliales</taxon>
        <taxon>Prolixibacteraceae</taxon>
        <taxon>Draconibacterium</taxon>
    </lineage>
</organism>
<evidence type="ECO:0000313" key="1">
    <source>
        <dbReference type="EMBL" id="SET45996.1"/>
    </source>
</evidence>
<gene>
    <name evidence="1" type="ORF">SAMN05444285_11395</name>
</gene>
<reference evidence="1 2" key="1">
    <citation type="submission" date="2016-10" db="EMBL/GenBank/DDBJ databases">
        <authorList>
            <person name="de Groot N.N."/>
        </authorList>
    </citation>
    <scope>NUCLEOTIDE SEQUENCE [LARGE SCALE GENOMIC DNA]</scope>
    <source>
        <strain evidence="1 2">DSM 25947</strain>
    </source>
</reference>
<dbReference type="AlphaFoldDB" id="A0A1I0EKM5"/>
<sequence>MMKRTDKFEPYSENEHPVFMDFQTFKKKERNLHSEEHFVVPWELNHDEEKFSAKAKAWE</sequence>
<evidence type="ECO:0000313" key="2">
    <source>
        <dbReference type="Proteomes" id="UP000181981"/>
    </source>
</evidence>
<accession>A0A1I0EKM5</accession>